<dbReference type="AlphaFoldDB" id="A0AA96ZUR1"/>
<dbReference type="EMBL" id="CP131060">
    <property type="protein sequence ID" value="WNY26015.1"/>
    <property type="molecule type" value="Genomic_DNA"/>
</dbReference>
<dbReference type="RefSeq" id="WP_338102352.1">
    <property type="nucleotide sequence ID" value="NZ_CP131060.1"/>
</dbReference>
<proteinExistence type="predicted"/>
<sequence length="972" mass="112896">MPQFRAKARAVDLLGKGQISDLPTAISELWKNGYDAYGDNLEAYLYLKGYKDVKKPFFVISDDGKGMSQQDILEKWIVLGTDSKSRDVVDIKGEETLWKPPRIKMGEKGIGRLSVAYLGSPMLMLTKKKGQPLQALFIDWRILENFNLYIEDVNFPLKVVSTKDDFVSVFSQLKDEFLDNFGDDDSWNDQIQLKKSIISEINEIELPSFFSSQFVDPFIKSSTETHGTKFIIFNPDDQLTGLSYSGKEELHPEYAASTLEIQKSLSGLFNVFKEDNENNNVSTKFILLSEYEVDLIANKDFFMSLDFVKCDHLIDGSFDENGQFKGKIRIYNENISYEFRANRKPGKTPYGCFNLKVGVVPGNPTESKLPGAELDYFNKKLENFGGLYIYRDGFRVLPYGRSEHDFLRFEDRRSKNAGTAFFSHRRMFGYIEISRNGNRKLTDKAGREGFINNIAYREFKTDLEAFFKDLAYQYFGTHAKSNIKSEQKDKLTEAAKNERLEKEKEKKLRAEYVMNLKEYPQQLATLAKEYGHLIEMFAEKQNQSKLTFESMRDLLKDIEVCKSKVKKLELKEPVRFSLTETQQKNLFNYNKEYSKVWECNIEESQPVIENIKSRLNDYELSKEFDERCNRHRTTLSQIFDEAADEIKNSVFQKIENMIKEEKNIFLTEFDKFTSNLVTRNINSNLNKNEIVKNSSILDNFYDDLQSRADDKIKPFISHINGLSFEINEDELTGFYKIRYEEILKQWDQTKELAQLGIAVEIIDHQFNALYSDVSNSIKNIKVFIPNDPKALDIYSALKNSFEHLETRYRLMSPLYRTTGRVRKNIRGDDIKRYLDLFFKNMLAEQQISFDSSSNFNNASFLTYESILLPAFINVIYNAVYWLKSSEHKKIYLDYDGASKILIINSGVPIEDFYLEKIFELFYSQKPNGRGIGLFLAKETLQSIGYDMYATNDPEFNSLKGACFIINTNFEKL</sequence>
<dbReference type="Gene3D" id="3.30.565.10">
    <property type="entry name" value="Histidine kinase-like ATPase, C-terminal domain"/>
    <property type="match status" value="2"/>
</dbReference>
<evidence type="ECO:0000259" key="1">
    <source>
        <dbReference type="Pfam" id="PF19191"/>
    </source>
</evidence>
<dbReference type="Pfam" id="PF13589">
    <property type="entry name" value="HATPase_c_3"/>
    <property type="match status" value="1"/>
</dbReference>
<gene>
    <name evidence="2" type="ORF">MsAc7_15870</name>
</gene>
<organism evidence="2 3">
    <name type="scientific">Methanolapillus millepedarum</name>
    <dbReference type="NCBI Taxonomy" id="3028296"/>
    <lineage>
        <taxon>Archaea</taxon>
        <taxon>Methanobacteriati</taxon>
        <taxon>Methanobacteriota</taxon>
        <taxon>Stenosarchaea group</taxon>
        <taxon>Methanomicrobia</taxon>
        <taxon>Methanosarcinales</taxon>
        <taxon>Methanosarcinaceae</taxon>
        <taxon>Methanolapillus</taxon>
    </lineage>
</organism>
<accession>A0AA96ZUR1</accession>
<dbReference type="REBASE" id="767626">
    <property type="entry name" value="MarAc7ORF15880P"/>
</dbReference>
<evidence type="ECO:0000313" key="3">
    <source>
        <dbReference type="Proteomes" id="UP001303587"/>
    </source>
</evidence>
<dbReference type="GeneID" id="89230681"/>
<reference evidence="2 3" key="1">
    <citation type="submission" date="2023-07" db="EMBL/GenBank/DDBJ databases">
        <title>Closed genoem sequence of Methanosarcinaceae archaeon Ac7.</title>
        <authorList>
            <person name="Poehlein A."/>
            <person name="Protasov E."/>
            <person name="Platt K."/>
            <person name="Reeh H."/>
            <person name="Daniel R."/>
            <person name="Brune A."/>
        </authorList>
    </citation>
    <scope>NUCLEOTIDE SEQUENCE [LARGE SCALE GENOMIC DNA]</scope>
    <source>
        <strain evidence="2 3">Ac7</strain>
    </source>
</reference>
<name>A0AA96ZUR1_9EURY</name>
<dbReference type="Pfam" id="PF19191">
    <property type="entry name" value="HEF_HK"/>
    <property type="match status" value="1"/>
</dbReference>
<dbReference type="InterPro" id="IPR036890">
    <property type="entry name" value="HATPase_C_sf"/>
</dbReference>
<keyword evidence="3" id="KW-1185">Reference proteome</keyword>
<dbReference type="InterPro" id="IPR043836">
    <property type="entry name" value="DHp"/>
</dbReference>
<feature type="domain" description="Dimerisation and histidine phosphotransfer (DHp)" evidence="1">
    <location>
        <begin position="754"/>
        <end position="820"/>
    </location>
</feature>
<dbReference type="SUPFAM" id="SSF55874">
    <property type="entry name" value="ATPase domain of HSP90 chaperone/DNA topoisomerase II/histidine kinase"/>
    <property type="match status" value="2"/>
</dbReference>
<evidence type="ECO:0000313" key="2">
    <source>
        <dbReference type="EMBL" id="WNY26015.1"/>
    </source>
</evidence>
<protein>
    <recommendedName>
        <fullName evidence="1">Dimerisation and histidine phosphotransfer (DHp) domain-containing protein</fullName>
    </recommendedName>
</protein>
<dbReference type="Proteomes" id="UP001303587">
    <property type="component" value="Chromosome"/>
</dbReference>